<dbReference type="Proteomes" id="UP000540506">
    <property type="component" value="Unassembled WGS sequence"/>
</dbReference>
<reference evidence="1 2" key="1">
    <citation type="submission" date="2020-08" db="EMBL/GenBank/DDBJ databases">
        <title>Sequencing the genomes of 1000 actinobacteria strains.</title>
        <authorList>
            <person name="Klenk H.-P."/>
        </authorList>
    </citation>
    <scope>NUCLEOTIDE SEQUENCE [LARGE SCALE GENOMIC DNA]</scope>
    <source>
        <strain evidence="1 2">DSM 41654</strain>
    </source>
</reference>
<protein>
    <submittedName>
        <fullName evidence="1">Uncharacterized protein</fullName>
    </submittedName>
</protein>
<organism evidence="1 2">
    <name type="scientific">Kitasatospora kifunensis</name>
    <name type="common">Streptomyces kifunensis</name>
    <dbReference type="NCBI Taxonomy" id="58351"/>
    <lineage>
        <taxon>Bacteria</taxon>
        <taxon>Bacillati</taxon>
        <taxon>Actinomycetota</taxon>
        <taxon>Actinomycetes</taxon>
        <taxon>Kitasatosporales</taxon>
        <taxon>Streptomycetaceae</taxon>
        <taxon>Kitasatospora</taxon>
    </lineage>
</organism>
<comment type="caution">
    <text evidence="1">The sequence shown here is derived from an EMBL/GenBank/DDBJ whole genome shotgun (WGS) entry which is preliminary data.</text>
</comment>
<evidence type="ECO:0000313" key="1">
    <source>
        <dbReference type="EMBL" id="MBB4927806.1"/>
    </source>
</evidence>
<accession>A0A7W7RAK8</accession>
<gene>
    <name evidence="1" type="ORF">FHR34_006901</name>
</gene>
<dbReference type="RefSeq" id="WP_246561631.1">
    <property type="nucleotide sequence ID" value="NZ_JACHJV010000002.1"/>
</dbReference>
<evidence type="ECO:0000313" key="2">
    <source>
        <dbReference type="Proteomes" id="UP000540506"/>
    </source>
</evidence>
<proteinExistence type="predicted"/>
<sequence>MARCGSTCRPPHLGLAVDLGRDIGVSTELSALVEQIYRRAKARYGDLSGEMIPVKLYEELAGQDFRLPRETAAP</sequence>
<dbReference type="EMBL" id="JACHJV010000002">
    <property type="protein sequence ID" value="MBB4927806.1"/>
    <property type="molecule type" value="Genomic_DNA"/>
</dbReference>
<dbReference type="AlphaFoldDB" id="A0A7W7RAK8"/>
<name>A0A7W7RAK8_KITKI</name>
<keyword evidence="2" id="KW-1185">Reference proteome</keyword>